<keyword evidence="3" id="KW-0689">Ribosomal protein</keyword>
<dbReference type="GO" id="GO:0005840">
    <property type="term" value="C:ribosome"/>
    <property type="evidence" value="ECO:0007669"/>
    <property type="project" value="UniProtKB-KW"/>
</dbReference>
<keyword evidence="8" id="KW-1185">Reference proteome</keyword>
<dbReference type="RefSeq" id="XP_040727108.1">
    <property type="nucleotide sequence ID" value="XM_040868785.1"/>
</dbReference>
<evidence type="ECO:0000256" key="5">
    <source>
        <dbReference type="ARBA" id="ARBA00023274"/>
    </source>
</evidence>
<dbReference type="GO" id="GO:0005739">
    <property type="term" value="C:mitochondrion"/>
    <property type="evidence" value="ECO:0007669"/>
    <property type="project" value="UniProtKB-SubCell"/>
</dbReference>
<comment type="caution">
    <text evidence="7">The sequence shown here is derived from an EMBL/GenBank/DDBJ whole genome shotgun (WGS) entry which is preliminary data.</text>
</comment>
<comment type="subcellular location">
    <subcellularLocation>
        <location evidence="1">Mitochondrion</location>
    </subcellularLocation>
</comment>
<proteinExistence type="inferred from homology"/>
<evidence type="ECO:0000313" key="7">
    <source>
        <dbReference type="EMBL" id="ORY85626.1"/>
    </source>
</evidence>
<name>A0A1Y2FQZ3_PROLT</name>
<accession>A0A1Y2FQZ3</accession>
<dbReference type="GO" id="GO:0006412">
    <property type="term" value="P:translation"/>
    <property type="evidence" value="ECO:0007669"/>
    <property type="project" value="InterPro"/>
</dbReference>
<dbReference type="EMBL" id="MCFI01000004">
    <property type="protein sequence ID" value="ORY85626.1"/>
    <property type="molecule type" value="Genomic_DNA"/>
</dbReference>
<dbReference type="GeneID" id="63785384"/>
<organism evidence="7 8">
    <name type="scientific">Protomyces lactucae-debilis</name>
    <dbReference type="NCBI Taxonomy" id="2754530"/>
    <lineage>
        <taxon>Eukaryota</taxon>
        <taxon>Fungi</taxon>
        <taxon>Dikarya</taxon>
        <taxon>Ascomycota</taxon>
        <taxon>Taphrinomycotina</taxon>
        <taxon>Taphrinomycetes</taxon>
        <taxon>Taphrinales</taxon>
        <taxon>Protomycetaceae</taxon>
        <taxon>Protomyces</taxon>
    </lineage>
</organism>
<keyword evidence="4" id="KW-0496">Mitochondrion</keyword>
<dbReference type="GO" id="GO:1990904">
    <property type="term" value="C:ribonucleoprotein complex"/>
    <property type="evidence" value="ECO:0007669"/>
    <property type="project" value="UniProtKB-KW"/>
</dbReference>
<evidence type="ECO:0000256" key="6">
    <source>
        <dbReference type="ARBA" id="ARBA00035157"/>
    </source>
</evidence>
<keyword evidence="5" id="KW-0687">Ribonucleoprotein</keyword>
<dbReference type="OrthoDB" id="3260152at2759"/>
<evidence type="ECO:0000256" key="3">
    <source>
        <dbReference type="ARBA" id="ARBA00022980"/>
    </source>
</evidence>
<dbReference type="GO" id="GO:0003735">
    <property type="term" value="F:structural constituent of ribosome"/>
    <property type="evidence" value="ECO:0007669"/>
    <property type="project" value="InterPro"/>
</dbReference>
<dbReference type="InterPro" id="IPR007980">
    <property type="entry name" value="Ribosomal_uS3m_fun"/>
</dbReference>
<sequence length="144" mass="16121">MPLSAPYLNAEIAAQYIVLSSKKRPFTSLTNRFLKQTPLSDVVAGMKLQVSGRLSRRKGAGRKSRITRQKGKLGFASYTSRVDAAKCQFKNRNGKIGVVVWIRSGTKRLVPGHGTEGRMRAYIQSWRDRKVRELEASGQQAQLN</sequence>
<dbReference type="SUPFAM" id="SSF54821">
    <property type="entry name" value="Ribosomal protein S3 C-terminal domain"/>
    <property type="match status" value="1"/>
</dbReference>
<evidence type="ECO:0000313" key="8">
    <source>
        <dbReference type="Proteomes" id="UP000193685"/>
    </source>
</evidence>
<dbReference type="Proteomes" id="UP000193685">
    <property type="component" value="Unassembled WGS sequence"/>
</dbReference>
<reference evidence="7 8" key="1">
    <citation type="submission" date="2016-07" db="EMBL/GenBank/DDBJ databases">
        <title>Pervasive Adenine N6-methylation of Active Genes in Fungi.</title>
        <authorList>
            <consortium name="DOE Joint Genome Institute"/>
            <person name="Mondo S.J."/>
            <person name="Dannebaum R.O."/>
            <person name="Kuo R.C."/>
            <person name="Labutti K."/>
            <person name="Haridas S."/>
            <person name="Kuo A."/>
            <person name="Salamov A."/>
            <person name="Ahrendt S.R."/>
            <person name="Lipzen A."/>
            <person name="Sullivan W."/>
            <person name="Andreopoulos W.B."/>
            <person name="Clum A."/>
            <person name="Lindquist E."/>
            <person name="Daum C."/>
            <person name="Ramamoorthy G.K."/>
            <person name="Gryganskyi A."/>
            <person name="Culley D."/>
            <person name="Magnuson J.K."/>
            <person name="James T.Y."/>
            <person name="O'Malley M.A."/>
            <person name="Stajich J.E."/>
            <person name="Spatafora J.W."/>
            <person name="Visel A."/>
            <person name="Grigoriev I.V."/>
        </authorList>
    </citation>
    <scope>NUCLEOTIDE SEQUENCE [LARGE SCALE GENOMIC DNA]</scope>
    <source>
        <strain evidence="7 8">12-1054</strain>
    </source>
</reference>
<evidence type="ECO:0000256" key="4">
    <source>
        <dbReference type="ARBA" id="ARBA00023128"/>
    </source>
</evidence>
<dbReference type="Gene3D" id="3.30.1140.32">
    <property type="entry name" value="Ribosomal protein S3, C-terminal domain"/>
    <property type="match status" value="1"/>
</dbReference>
<comment type="similarity">
    <text evidence="2">Belongs to the universal ribosomal protein uS3 family.</text>
</comment>
<protein>
    <recommendedName>
        <fullName evidence="6">Small ribosomal subunit protein uS3m</fullName>
    </recommendedName>
</protein>
<dbReference type="InterPro" id="IPR036419">
    <property type="entry name" value="Ribosomal_S3_C_sf"/>
</dbReference>
<gene>
    <name evidence="7" type="ORF">BCR37DRAFT_377318</name>
</gene>
<dbReference type="Pfam" id="PF05316">
    <property type="entry name" value="VAR1"/>
    <property type="match status" value="1"/>
</dbReference>
<evidence type="ECO:0000256" key="2">
    <source>
        <dbReference type="ARBA" id="ARBA00010761"/>
    </source>
</evidence>
<evidence type="ECO:0000256" key="1">
    <source>
        <dbReference type="ARBA" id="ARBA00004173"/>
    </source>
</evidence>
<dbReference type="AlphaFoldDB" id="A0A1Y2FQZ3"/>